<name>T0CWR1_ALIAG</name>
<proteinExistence type="predicted"/>
<dbReference type="AlphaFoldDB" id="T0CWR1"/>
<dbReference type="STRING" id="1356854.N007_11965"/>
<sequence length="279" mass="29837">MASQYGIDPKIPLTIAEWETRGSLNPDSVNPSDWNGYPSVGLFQLNMAPGNPGYGYTEGQLEDPTTNSQIAVKLMLPAYQNALKQGLTGTNLLDYVANNSGWPDSAGVAVANADEPSYDVGLNAYYNGVEGPIDPDNSSSAYASNSSSSSSSSVPAGLSGNFITNPGKLISGILGIIAGLALIALGIWITLNPFSDLTSAINGAIKNFAKMPTEGITERVRNAPKNVRRRRDERAQNRLLDAAGKESRKVTHIGSRRDSVNPDRKKTFKTKDININDTF</sequence>
<keyword evidence="2" id="KW-0812">Transmembrane</keyword>
<feature type="compositionally biased region" description="Low complexity" evidence="1">
    <location>
        <begin position="137"/>
        <end position="153"/>
    </location>
</feature>
<feature type="transmembrane region" description="Helical" evidence="2">
    <location>
        <begin position="169"/>
        <end position="191"/>
    </location>
</feature>
<feature type="region of interest" description="Disordered" evidence="1">
    <location>
        <begin position="137"/>
        <end position="156"/>
    </location>
</feature>
<dbReference type="RefSeq" id="WP_021297451.1">
    <property type="nucleotide sequence ID" value="NZ_AURB01000154.1"/>
</dbReference>
<evidence type="ECO:0000256" key="1">
    <source>
        <dbReference type="SAM" id="MobiDB-lite"/>
    </source>
</evidence>
<dbReference type="OrthoDB" id="2360631at2"/>
<dbReference type="Proteomes" id="UP000829401">
    <property type="component" value="Chromosome"/>
</dbReference>
<reference evidence="4" key="1">
    <citation type="journal article" date="2022" name="G3 (Bethesda)">
        <title>Unveiling the complete genome sequence of Alicyclobacillus acidoterrestris DSM 3922T, a taint-producing strain.</title>
        <authorList>
            <person name="Leonardo I.C."/>
            <person name="Barreto Crespo M.T."/>
            <person name="Gaspar F.B."/>
        </authorList>
    </citation>
    <scope>NUCLEOTIDE SEQUENCE [LARGE SCALE GENOMIC DNA]</scope>
    <source>
        <strain evidence="4">DSM 3922</strain>
    </source>
</reference>
<accession>A0A9E7CYF6</accession>
<dbReference type="KEGG" id="aaco:K1I37_00240"/>
<evidence type="ECO:0000313" key="4">
    <source>
        <dbReference type="Proteomes" id="UP000829401"/>
    </source>
</evidence>
<dbReference type="eggNOG" id="COG0741">
    <property type="taxonomic scope" value="Bacteria"/>
</dbReference>
<dbReference type="SUPFAM" id="SSF53955">
    <property type="entry name" value="Lysozyme-like"/>
    <property type="match status" value="1"/>
</dbReference>
<gene>
    <name evidence="3" type="ORF">K1I37_00240</name>
</gene>
<evidence type="ECO:0000313" key="3">
    <source>
        <dbReference type="EMBL" id="UNO49041.1"/>
    </source>
</evidence>
<dbReference type="EMBL" id="CP080467">
    <property type="protein sequence ID" value="UNO49041.1"/>
    <property type="molecule type" value="Genomic_DNA"/>
</dbReference>
<accession>T0CWR1</accession>
<keyword evidence="2" id="KW-0472">Membrane</keyword>
<protein>
    <submittedName>
        <fullName evidence="3">Transglycosylase SLT domain-containing protein</fullName>
    </submittedName>
</protein>
<organism evidence="3 4">
    <name type="scientific">Alicyclobacillus acidoterrestris (strain ATCC 49025 / DSM 3922 / CIP 106132 / NCIMB 13137 / GD3B)</name>
    <dbReference type="NCBI Taxonomy" id="1356854"/>
    <lineage>
        <taxon>Bacteria</taxon>
        <taxon>Bacillati</taxon>
        <taxon>Bacillota</taxon>
        <taxon>Bacilli</taxon>
        <taxon>Bacillales</taxon>
        <taxon>Alicyclobacillaceae</taxon>
        <taxon>Alicyclobacillus</taxon>
    </lineage>
</organism>
<keyword evidence="2" id="KW-1133">Transmembrane helix</keyword>
<evidence type="ECO:0000256" key="2">
    <source>
        <dbReference type="SAM" id="Phobius"/>
    </source>
</evidence>
<dbReference type="InterPro" id="IPR023346">
    <property type="entry name" value="Lysozyme-like_dom_sf"/>
</dbReference>
<keyword evidence="4" id="KW-1185">Reference proteome</keyword>
<feature type="region of interest" description="Disordered" evidence="1">
    <location>
        <begin position="243"/>
        <end position="279"/>
    </location>
</feature>